<accession>A0AB39RGQ6</accession>
<organism evidence="1">
    <name type="scientific">Streptomyces sp. R41</name>
    <dbReference type="NCBI Taxonomy" id="3238632"/>
    <lineage>
        <taxon>Bacteria</taxon>
        <taxon>Bacillati</taxon>
        <taxon>Actinomycetota</taxon>
        <taxon>Actinomycetes</taxon>
        <taxon>Kitasatosporales</taxon>
        <taxon>Streptomycetaceae</taxon>
        <taxon>Streptomyces</taxon>
    </lineage>
</organism>
<proteinExistence type="predicted"/>
<evidence type="ECO:0000313" key="1">
    <source>
        <dbReference type="EMBL" id="XDQ53726.1"/>
    </source>
</evidence>
<dbReference type="EMBL" id="CP163443">
    <property type="protein sequence ID" value="XDQ53726.1"/>
    <property type="molecule type" value="Genomic_DNA"/>
</dbReference>
<protein>
    <submittedName>
        <fullName evidence="1">Uncharacterized protein</fullName>
    </submittedName>
</protein>
<dbReference type="AlphaFoldDB" id="A0AB39RGQ6"/>
<name>A0AB39RGQ6_9ACTN</name>
<dbReference type="RefSeq" id="WP_369246969.1">
    <property type="nucleotide sequence ID" value="NZ_CP163443.1"/>
</dbReference>
<reference evidence="1" key="1">
    <citation type="submission" date="2024-07" db="EMBL/GenBank/DDBJ databases">
        <authorList>
            <person name="Yu S.T."/>
        </authorList>
    </citation>
    <scope>NUCLEOTIDE SEQUENCE</scope>
    <source>
        <strain evidence="1">R41</strain>
    </source>
</reference>
<sequence>MSVPYLIDESARSRDADIWFALPAGFVAFPLVELAEAASGPEEANPGDVVRPLWEALPDPESRDRLLTDFAPVQRMAQAFLESGVIHCSLGLHMDDEGDGSLLLSLFTLAWRATSWAPRSVIAARAAAGGETNAEHIETLDLPCGPASLVQERLTTPPEAGLGQRDLLQVTAYVPCPDGARIAILTLATTAVRRARHYRALLRDIAESVSFDNPFLDVPDEK</sequence>
<gene>
    <name evidence="1" type="ORF">AB5J53_19690</name>
</gene>